<gene>
    <name evidence="2" type="ORF">HP550_17745</name>
</gene>
<dbReference type="AlphaFoldDB" id="A0A7Y6A581"/>
<reference evidence="2 3" key="1">
    <citation type="submission" date="2020-05" db="EMBL/GenBank/DDBJ databases">
        <title>Genome Sequencing of Type Strains.</title>
        <authorList>
            <person name="Lemaire J.F."/>
            <person name="Inderbitzin P."/>
            <person name="Gregorio O.A."/>
            <person name="Collins S.B."/>
            <person name="Wespe N."/>
            <person name="Knight-Connoni V."/>
        </authorList>
    </citation>
    <scope>NUCLEOTIDE SEQUENCE [LARGE SCALE GENOMIC DNA]</scope>
    <source>
        <strain evidence="2 3">ATCC 25174</strain>
    </source>
</reference>
<feature type="transmembrane region" description="Helical" evidence="1">
    <location>
        <begin position="27"/>
        <end position="44"/>
    </location>
</feature>
<accession>A0A7Y6A581</accession>
<evidence type="ECO:0000313" key="2">
    <source>
        <dbReference type="EMBL" id="NUU19095.1"/>
    </source>
</evidence>
<dbReference type="Proteomes" id="UP000565724">
    <property type="component" value="Unassembled WGS sequence"/>
</dbReference>
<protein>
    <submittedName>
        <fullName evidence="2">Uncharacterized protein</fullName>
    </submittedName>
</protein>
<sequence>MPLWLIITLVGVALVIAGFAGLGTILLWLGLIIVLTGLVTAVLAQRRIRR</sequence>
<name>A0A7Y6A581_9CELL</name>
<keyword evidence="1" id="KW-0472">Membrane</keyword>
<comment type="caution">
    <text evidence="2">The sequence shown here is derived from an EMBL/GenBank/DDBJ whole genome shotgun (WGS) entry which is preliminary data.</text>
</comment>
<keyword evidence="1" id="KW-0812">Transmembrane</keyword>
<keyword evidence="1" id="KW-1133">Transmembrane helix</keyword>
<evidence type="ECO:0000313" key="3">
    <source>
        <dbReference type="Proteomes" id="UP000565724"/>
    </source>
</evidence>
<keyword evidence="3" id="KW-1185">Reference proteome</keyword>
<evidence type="ECO:0000256" key="1">
    <source>
        <dbReference type="SAM" id="Phobius"/>
    </source>
</evidence>
<organism evidence="2 3">
    <name type="scientific">Cellulomonas humilata</name>
    <dbReference type="NCBI Taxonomy" id="144055"/>
    <lineage>
        <taxon>Bacteria</taxon>
        <taxon>Bacillati</taxon>
        <taxon>Actinomycetota</taxon>
        <taxon>Actinomycetes</taxon>
        <taxon>Micrococcales</taxon>
        <taxon>Cellulomonadaceae</taxon>
        <taxon>Cellulomonas</taxon>
    </lineage>
</organism>
<proteinExistence type="predicted"/>
<dbReference type="EMBL" id="JABMCI010000070">
    <property type="protein sequence ID" value="NUU19095.1"/>
    <property type="molecule type" value="Genomic_DNA"/>
</dbReference>
<dbReference type="RefSeq" id="WP_175349011.1">
    <property type="nucleotide sequence ID" value="NZ_JABMCI010000070.1"/>
</dbReference>